<gene>
    <name evidence="5" type="ORF">B1C78_02745</name>
</gene>
<dbReference type="GO" id="GO:0005829">
    <property type="term" value="C:cytosol"/>
    <property type="evidence" value="ECO:0007669"/>
    <property type="project" value="TreeGrafter"/>
</dbReference>
<dbReference type="SUPFAM" id="SSF53098">
    <property type="entry name" value="Ribonuclease H-like"/>
    <property type="match status" value="1"/>
</dbReference>
<dbReference type="OrthoDB" id="5497329at2"/>
<evidence type="ECO:0000256" key="1">
    <source>
        <dbReference type="ARBA" id="ARBA00022722"/>
    </source>
</evidence>
<dbReference type="InterPro" id="IPR013520">
    <property type="entry name" value="Ribonucl_H"/>
</dbReference>
<dbReference type="InterPro" id="IPR012337">
    <property type="entry name" value="RNaseH-like_sf"/>
</dbReference>
<dbReference type="SMART" id="SM00479">
    <property type="entry name" value="EXOIII"/>
    <property type="match status" value="1"/>
</dbReference>
<proteinExistence type="predicted"/>
<name>A0A1V3NS50_9GAMM</name>
<evidence type="ECO:0000256" key="3">
    <source>
        <dbReference type="ARBA" id="ARBA00022839"/>
    </source>
</evidence>
<dbReference type="AlphaFoldDB" id="A0A1V3NS50"/>
<dbReference type="Pfam" id="PF00929">
    <property type="entry name" value="RNase_T"/>
    <property type="match status" value="1"/>
</dbReference>
<keyword evidence="2" id="KW-0378">Hydrolase</keyword>
<dbReference type="RefSeq" id="WP_077277604.1">
    <property type="nucleotide sequence ID" value="NZ_MVBK01000015.1"/>
</dbReference>
<dbReference type="Proteomes" id="UP000189462">
    <property type="component" value="Unassembled WGS sequence"/>
</dbReference>
<dbReference type="CDD" id="cd06127">
    <property type="entry name" value="DEDDh"/>
    <property type="match status" value="1"/>
</dbReference>
<comment type="caution">
    <text evidence="5">The sequence shown here is derived from an EMBL/GenBank/DDBJ whole genome shotgun (WGS) entry which is preliminary data.</text>
</comment>
<sequence>MAGEADNSGEKLSWHEFFARQAQACTTPALRRFYEAGLPTEDTPIADVPLLALDFETTGLDARTDAIVSIGAVPFDLKSIRPAHGRYWVVRPSRPLSEESIAFHRITHSEVQNAPLLEAVLDELLDTLAGRVIVVHFLNIERPFLDAAARTLRGESCLFPVIDTMELEARHERQGRFQRIKKFFGVKPASIRLADSRARYGLPAYSPHHAKVDAMATAELFLAQVARHYSPQTPLSAFWL</sequence>
<evidence type="ECO:0000313" key="6">
    <source>
        <dbReference type="Proteomes" id="UP000189462"/>
    </source>
</evidence>
<evidence type="ECO:0000259" key="4">
    <source>
        <dbReference type="SMART" id="SM00479"/>
    </source>
</evidence>
<dbReference type="InterPro" id="IPR036397">
    <property type="entry name" value="RNaseH_sf"/>
</dbReference>
<dbReference type="PANTHER" id="PTHR30231">
    <property type="entry name" value="DNA POLYMERASE III SUBUNIT EPSILON"/>
    <property type="match status" value="1"/>
</dbReference>
<reference evidence="5 6" key="1">
    <citation type="submission" date="2017-02" db="EMBL/GenBank/DDBJ databases">
        <title>Genomic diversity within the haloalkaliphilic genus Thioalkalivibrio.</title>
        <authorList>
            <person name="Ahn A.-C."/>
            <person name="Meier-Kolthoff J."/>
            <person name="Overmars L."/>
            <person name="Richter M."/>
            <person name="Woyke T."/>
            <person name="Sorokin D.Y."/>
            <person name="Muyzer G."/>
        </authorList>
    </citation>
    <scope>NUCLEOTIDE SEQUENCE [LARGE SCALE GENOMIC DNA]</scope>
    <source>
        <strain evidence="5 6">ALJD</strain>
    </source>
</reference>
<keyword evidence="1" id="KW-0540">Nuclease</keyword>
<dbReference type="PANTHER" id="PTHR30231:SF4">
    <property type="entry name" value="PROTEIN NEN2"/>
    <property type="match status" value="1"/>
</dbReference>
<dbReference type="STRING" id="108003.B1C78_02745"/>
<dbReference type="EMBL" id="MVBK01000015">
    <property type="protein sequence ID" value="OOG27844.1"/>
    <property type="molecule type" value="Genomic_DNA"/>
</dbReference>
<organism evidence="5 6">
    <name type="scientific">Thioalkalivibrio denitrificans</name>
    <dbReference type="NCBI Taxonomy" id="108003"/>
    <lineage>
        <taxon>Bacteria</taxon>
        <taxon>Pseudomonadati</taxon>
        <taxon>Pseudomonadota</taxon>
        <taxon>Gammaproteobacteria</taxon>
        <taxon>Chromatiales</taxon>
        <taxon>Ectothiorhodospiraceae</taxon>
        <taxon>Thioalkalivibrio</taxon>
    </lineage>
</organism>
<evidence type="ECO:0000313" key="5">
    <source>
        <dbReference type="EMBL" id="OOG27844.1"/>
    </source>
</evidence>
<evidence type="ECO:0000256" key="2">
    <source>
        <dbReference type="ARBA" id="ARBA00022801"/>
    </source>
</evidence>
<protein>
    <submittedName>
        <fullName evidence="5">DNA polymerase III subunit epsilon</fullName>
    </submittedName>
</protein>
<dbReference type="GO" id="GO:0008408">
    <property type="term" value="F:3'-5' exonuclease activity"/>
    <property type="evidence" value="ECO:0007669"/>
    <property type="project" value="TreeGrafter"/>
</dbReference>
<dbReference type="NCBIfam" id="NF006602">
    <property type="entry name" value="PRK09146.1"/>
    <property type="match status" value="1"/>
</dbReference>
<accession>A0A1V3NS50</accession>
<keyword evidence="6" id="KW-1185">Reference proteome</keyword>
<feature type="domain" description="Exonuclease" evidence="4">
    <location>
        <begin position="49"/>
        <end position="230"/>
    </location>
</feature>
<dbReference type="Gene3D" id="3.30.420.10">
    <property type="entry name" value="Ribonuclease H-like superfamily/Ribonuclease H"/>
    <property type="match status" value="1"/>
</dbReference>
<dbReference type="GO" id="GO:0006259">
    <property type="term" value="P:DNA metabolic process"/>
    <property type="evidence" value="ECO:0007669"/>
    <property type="project" value="UniProtKB-ARBA"/>
</dbReference>
<dbReference type="GO" id="GO:0003676">
    <property type="term" value="F:nucleic acid binding"/>
    <property type="evidence" value="ECO:0007669"/>
    <property type="project" value="InterPro"/>
</dbReference>
<keyword evidence="3" id="KW-0269">Exonuclease</keyword>